<sequence>NSYVLIFVLCNVKNNIKSLIFYKLTASQHRQTLFIATGLTLFRTTLFYNLNHDFLRKLLSFLDLSSKIILYTLPFKNL</sequence>
<reference evidence="1" key="3">
    <citation type="submission" date="2025-09" db="UniProtKB">
        <authorList>
            <consortium name="Ensembl"/>
        </authorList>
    </citation>
    <scope>IDENTIFICATION</scope>
</reference>
<protein>
    <submittedName>
        <fullName evidence="1">Uncharacterized protein</fullName>
    </submittedName>
</protein>
<keyword evidence="2" id="KW-1185">Reference proteome</keyword>
<reference evidence="1" key="2">
    <citation type="submission" date="2025-08" db="UniProtKB">
        <authorList>
            <consortium name="Ensembl"/>
        </authorList>
    </citation>
    <scope>IDENTIFICATION</scope>
</reference>
<proteinExistence type="predicted"/>
<dbReference type="InParanoid" id="H2Y6A2"/>
<reference evidence="2" key="1">
    <citation type="submission" date="2003-08" db="EMBL/GenBank/DDBJ databases">
        <authorList>
            <person name="Birren B."/>
            <person name="Nusbaum C."/>
            <person name="Abebe A."/>
            <person name="Abouelleil A."/>
            <person name="Adekoya E."/>
            <person name="Ait-zahra M."/>
            <person name="Allen N."/>
            <person name="Allen T."/>
            <person name="An P."/>
            <person name="Anderson M."/>
            <person name="Anderson S."/>
            <person name="Arachchi H."/>
            <person name="Armbruster J."/>
            <person name="Bachantsang P."/>
            <person name="Baldwin J."/>
            <person name="Barry A."/>
            <person name="Bayul T."/>
            <person name="Blitshsteyn B."/>
            <person name="Bloom T."/>
            <person name="Blye J."/>
            <person name="Boguslavskiy L."/>
            <person name="Borowsky M."/>
            <person name="Boukhgalter B."/>
            <person name="Brunache A."/>
            <person name="Butler J."/>
            <person name="Calixte N."/>
            <person name="Calvo S."/>
            <person name="Camarata J."/>
            <person name="Campo K."/>
            <person name="Chang J."/>
            <person name="Cheshatsang Y."/>
            <person name="Citroen M."/>
            <person name="Collymore A."/>
            <person name="Considine T."/>
            <person name="Cook A."/>
            <person name="Cooke P."/>
            <person name="Corum B."/>
            <person name="Cuomo C."/>
            <person name="David R."/>
            <person name="Dawoe T."/>
            <person name="Degray S."/>
            <person name="Dodge S."/>
            <person name="Dooley K."/>
            <person name="Dorje P."/>
            <person name="Dorjee K."/>
            <person name="Dorris L."/>
            <person name="Duffey N."/>
            <person name="Dupes A."/>
            <person name="Elkins T."/>
            <person name="Engels R."/>
            <person name="Erickson J."/>
            <person name="Farina A."/>
            <person name="Faro S."/>
            <person name="Ferreira P."/>
            <person name="Fischer H."/>
            <person name="Fitzgerald M."/>
            <person name="Foley K."/>
            <person name="Gage D."/>
            <person name="Galagan J."/>
            <person name="Gearin G."/>
            <person name="Gnerre S."/>
            <person name="Gnirke A."/>
            <person name="Goyette A."/>
            <person name="Graham J."/>
            <person name="Grandbois E."/>
            <person name="Gyaltsen K."/>
            <person name="Hafez N."/>
            <person name="Hagopian D."/>
            <person name="Hagos B."/>
            <person name="Hall J."/>
            <person name="Hatcher B."/>
            <person name="Heller A."/>
            <person name="Higgins H."/>
            <person name="Honan T."/>
            <person name="Horn A."/>
            <person name="Houde N."/>
            <person name="Hughes L."/>
            <person name="Hulme W."/>
            <person name="Husby E."/>
            <person name="Iliev I."/>
            <person name="Jaffe D."/>
            <person name="Jones C."/>
            <person name="Kamal M."/>
            <person name="Kamat A."/>
            <person name="Kamvysselis M."/>
            <person name="Karlsson E."/>
            <person name="Kells C."/>
            <person name="Kieu A."/>
            <person name="Kisner P."/>
            <person name="Kodira C."/>
            <person name="Kulbokas E."/>
            <person name="Labutti K."/>
            <person name="Lama D."/>
            <person name="Landers T."/>
            <person name="Leger J."/>
            <person name="Levine S."/>
            <person name="Lewis D."/>
            <person name="Lewis T."/>
            <person name="Lindblad-toh K."/>
            <person name="Liu X."/>
            <person name="Lokyitsang T."/>
            <person name="Lokyitsang Y."/>
            <person name="Lucien O."/>
            <person name="Lui A."/>
            <person name="Ma L.J."/>
            <person name="Mabbitt R."/>
            <person name="Macdonald J."/>
            <person name="Maclean C."/>
            <person name="Major J."/>
            <person name="Manning J."/>
            <person name="Marabella R."/>
            <person name="Maru K."/>
            <person name="Matthews C."/>
            <person name="Mauceli E."/>
            <person name="Mccarthy M."/>
            <person name="Mcdonough S."/>
            <person name="Mcghee T."/>
            <person name="Meldrim J."/>
            <person name="Meneus L."/>
            <person name="Mesirov J."/>
            <person name="Mihalev A."/>
            <person name="Mihova T."/>
            <person name="Mikkelsen T."/>
            <person name="Mlenga V."/>
            <person name="Moru K."/>
            <person name="Mozes J."/>
            <person name="Mulrain L."/>
            <person name="Munson G."/>
            <person name="Naylor J."/>
            <person name="Newes C."/>
            <person name="Nguyen C."/>
            <person name="Nguyen N."/>
            <person name="Nguyen T."/>
            <person name="Nicol R."/>
            <person name="Nielsen C."/>
            <person name="Nizzari M."/>
            <person name="Norbu C."/>
            <person name="Norbu N."/>
            <person name="O'donnell P."/>
            <person name="Okoawo O."/>
            <person name="O'leary S."/>
            <person name="Omotosho B."/>
            <person name="O'neill K."/>
            <person name="Osman S."/>
            <person name="Parker S."/>
            <person name="Perrin D."/>
            <person name="Phunkhang P."/>
            <person name="Piqani B."/>
            <person name="Purcell S."/>
            <person name="Rachupka T."/>
            <person name="Ramasamy U."/>
            <person name="Rameau R."/>
            <person name="Ray V."/>
            <person name="Raymond C."/>
            <person name="Retta R."/>
            <person name="Richardson S."/>
            <person name="Rise C."/>
            <person name="Rodriguez J."/>
            <person name="Rogers J."/>
            <person name="Rogov P."/>
            <person name="Rutman M."/>
            <person name="Schupbach R."/>
            <person name="Seaman C."/>
            <person name="Settipalli S."/>
            <person name="Sharpe T."/>
            <person name="Sheridan J."/>
            <person name="Sherpa N."/>
            <person name="Shi J."/>
            <person name="Smirnov S."/>
            <person name="Smith C."/>
            <person name="Sougnez C."/>
            <person name="Spencer B."/>
            <person name="Stalker J."/>
            <person name="Stange-thomann N."/>
            <person name="Stavropoulos S."/>
            <person name="Stetson K."/>
            <person name="Stone C."/>
            <person name="Stone S."/>
            <person name="Stubbs M."/>
            <person name="Talamas J."/>
            <person name="Tchuinga P."/>
            <person name="Tenzing P."/>
            <person name="Tesfaye S."/>
            <person name="Theodore J."/>
            <person name="Thoulutsang Y."/>
            <person name="Topham K."/>
            <person name="Towey S."/>
            <person name="Tsamla T."/>
            <person name="Tsomo N."/>
            <person name="Vallee D."/>
            <person name="Vassiliev H."/>
            <person name="Venkataraman V."/>
            <person name="Vinson J."/>
            <person name="Vo A."/>
            <person name="Wade C."/>
            <person name="Wang S."/>
            <person name="Wangchuk T."/>
            <person name="Wangdi T."/>
            <person name="Whittaker C."/>
            <person name="Wilkinson J."/>
            <person name="Wu Y."/>
            <person name="Wyman D."/>
            <person name="Yadav S."/>
            <person name="Yang S."/>
            <person name="Yang X."/>
            <person name="Yeager S."/>
            <person name="Yee E."/>
            <person name="Young G."/>
            <person name="Zainoun J."/>
            <person name="Zembeck L."/>
            <person name="Zimmer A."/>
            <person name="Zody M."/>
            <person name="Lander E."/>
        </authorList>
    </citation>
    <scope>NUCLEOTIDE SEQUENCE [LARGE SCALE GENOMIC DNA]</scope>
</reference>
<accession>H2Y6A2</accession>
<organism evidence="1 2">
    <name type="scientific">Ciona savignyi</name>
    <name type="common">Pacific transparent sea squirt</name>
    <dbReference type="NCBI Taxonomy" id="51511"/>
    <lineage>
        <taxon>Eukaryota</taxon>
        <taxon>Metazoa</taxon>
        <taxon>Chordata</taxon>
        <taxon>Tunicata</taxon>
        <taxon>Ascidiacea</taxon>
        <taxon>Phlebobranchia</taxon>
        <taxon>Cionidae</taxon>
        <taxon>Ciona</taxon>
    </lineage>
</organism>
<dbReference type="Ensembl" id="ENSCSAVT00000000859.1">
    <property type="protein sequence ID" value="ENSCSAVP00000000850.1"/>
    <property type="gene ID" value="ENSCSAVG00000000484.1"/>
</dbReference>
<evidence type="ECO:0000313" key="2">
    <source>
        <dbReference type="Proteomes" id="UP000007875"/>
    </source>
</evidence>
<dbReference type="Proteomes" id="UP000007875">
    <property type="component" value="Unassembled WGS sequence"/>
</dbReference>
<name>H2Y6A2_CIOSA</name>
<evidence type="ECO:0000313" key="1">
    <source>
        <dbReference type="Ensembl" id="ENSCSAVP00000000850.1"/>
    </source>
</evidence>
<dbReference type="AlphaFoldDB" id="H2Y6A2"/>
<dbReference type="HOGENOM" id="CLU_2628163_0_0_1"/>